<dbReference type="InterPro" id="IPR028992">
    <property type="entry name" value="Hedgehog/Intein_dom"/>
</dbReference>
<evidence type="ECO:0000259" key="1">
    <source>
        <dbReference type="Pfam" id="PF13403"/>
    </source>
</evidence>
<dbReference type="SUPFAM" id="SSF51294">
    <property type="entry name" value="Hedgehog/intein (Hint) domain"/>
    <property type="match status" value="1"/>
</dbReference>
<dbReference type="EMBL" id="FWFT01000002">
    <property type="protein sequence ID" value="SLN28854.1"/>
    <property type="molecule type" value="Genomic_DNA"/>
</dbReference>
<evidence type="ECO:0000313" key="3">
    <source>
        <dbReference type="Proteomes" id="UP000193623"/>
    </source>
</evidence>
<dbReference type="Gene3D" id="2.170.16.10">
    <property type="entry name" value="Hedgehog/Intein (Hint) domain"/>
    <property type="match status" value="1"/>
</dbReference>
<accession>A0A1Y5S2Z0</accession>
<feature type="domain" description="Hedgehog/Intein (Hint)" evidence="1">
    <location>
        <begin position="161"/>
        <end position="295"/>
    </location>
</feature>
<evidence type="ECO:0000313" key="2">
    <source>
        <dbReference type="EMBL" id="SLN28854.1"/>
    </source>
</evidence>
<proteinExistence type="predicted"/>
<gene>
    <name evidence="2" type="ORF">PSJ8397_01227</name>
</gene>
<reference evidence="2 3" key="1">
    <citation type="submission" date="2017-03" db="EMBL/GenBank/DDBJ databases">
        <authorList>
            <person name="Afonso C.L."/>
            <person name="Miller P.J."/>
            <person name="Scott M.A."/>
            <person name="Spackman E."/>
            <person name="Goraichik I."/>
            <person name="Dimitrov K.M."/>
            <person name="Suarez D.L."/>
            <person name="Swayne D.E."/>
        </authorList>
    </citation>
    <scope>NUCLEOTIDE SEQUENCE [LARGE SCALE GENOMIC DNA]</scope>
    <source>
        <strain evidence="2 3">CECT 8397</strain>
    </source>
</reference>
<dbReference type="OrthoDB" id="7655157at2"/>
<organism evidence="2 3">
    <name type="scientific">Pseudooctadecabacter jejudonensis</name>
    <dbReference type="NCBI Taxonomy" id="1391910"/>
    <lineage>
        <taxon>Bacteria</taxon>
        <taxon>Pseudomonadati</taxon>
        <taxon>Pseudomonadota</taxon>
        <taxon>Alphaproteobacteria</taxon>
        <taxon>Rhodobacterales</taxon>
        <taxon>Paracoccaceae</taxon>
        <taxon>Pseudooctadecabacter</taxon>
    </lineage>
</organism>
<dbReference type="InterPro" id="IPR036844">
    <property type="entry name" value="Hint_dom_sf"/>
</dbReference>
<protein>
    <recommendedName>
        <fullName evidence="1">Hedgehog/Intein (Hint) domain-containing protein</fullName>
    </recommendedName>
</protein>
<sequence length="337" mass="36050">MATQLTGATAVLVSESDTQNYFVGGTFTLGSGPFTDLSFEAEDDETDFAAIGSEFGESFGAGRQLGTLTDGSGGTFDSGLTTLEEVLTIQDPVTGDTILVGRVEIREDNGSPGGGATTQSFYIFSAPINPNVTYDVIDIDFTPGGDGPTYEYNDFADSGVICFAFGTLIQTPHGAVPVETIKVGDLVQTVDHGLQPVLWVGARHVTPSKMNADARFCPVRIGAGVLGNQAPLFVTQQHRLLVEETLIKAGHLVGRPKLDIRIARSRPALTYVHILLEKHCLLLANGCAAESLYLGPVTRQILPRRSLLMAGAVQHSTFVRPVAKRHNVWDHAKRLIA</sequence>
<dbReference type="Pfam" id="PF13403">
    <property type="entry name" value="Hint_2"/>
    <property type="match status" value="1"/>
</dbReference>
<keyword evidence="3" id="KW-1185">Reference proteome</keyword>
<dbReference type="AlphaFoldDB" id="A0A1Y5S2Z0"/>
<name>A0A1Y5S2Z0_9RHOB</name>
<dbReference type="Proteomes" id="UP000193623">
    <property type="component" value="Unassembled WGS sequence"/>
</dbReference>
<dbReference type="RefSeq" id="WP_159453098.1">
    <property type="nucleotide sequence ID" value="NZ_FWFT01000002.1"/>
</dbReference>